<keyword evidence="2" id="KW-1185">Reference proteome</keyword>
<gene>
    <name evidence="1" type="ORF">E4L98_27385</name>
</gene>
<dbReference type="PANTHER" id="PTHR13593">
    <property type="match status" value="1"/>
</dbReference>
<dbReference type="PANTHER" id="PTHR13593:SF143">
    <property type="entry name" value="PHOSPHATIDYLINOSITOL-SPECIFIC PHOSPHOLIPASE C X DOMAIN-CONTAINING PROTEIN"/>
    <property type="match status" value="1"/>
</dbReference>
<comment type="caution">
    <text evidence="1">The sequence shown here is derived from an EMBL/GenBank/DDBJ whole genome shotgun (WGS) entry which is preliminary data.</text>
</comment>
<dbReference type="EMBL" id="SPVG01000263">
    <property type="protein sequence ID" value="TFW14839.1"/>
    <property type="molecule type" value="Genomic_DNA"/>
</dbReference>
<dbReference type="InterPro" id="IPR017946">
    <property type="entry name" value="PLC-like_Pdiesterase_TIM-brl"/>
</dbReference>
<evidence type="ECO:0000313" key="2">
    <source>
        <dbReference type="Proteomes" id="UP000297729"/>
    </source>
</evidence>
<sequence length="389" mass="41671">MIKYANLGAAKQLNEIVLVGSHDAGITGGGANAQTQNLDIGGQARAGVRFFDLRIAAFSTKTSSYGAKQTELKAFHADGMLHAKDAKVRSVVGFSGTGEIQRSKLHGGTDKGESLIKMLRDARSFVKSADFAGEFLILKFDKCTNWGLIADLCREHLGDALYTGGGNINTLTLGALAGKVVAAFMPDGYAALDARGRAGITPIKNLYKPPADYDPNFGGLQYWGAGGTSATNGKSHADKVKENIKKQSKILAAATTGVQVKKTMQFARSVEYANAPANPNIMGMMYWTTTGLIASIEERNNEMWSLANLGGLDKMWLQSFKQVADFFEQTLPQNIDMLSYGSGGTLKMFMPNIVMIDFADDTKCSYIYGLNTVAASKLVAATRAINGLV</sequence>
<evidence type="ECO:0000313" key="1">
    <source>
        <dbReference type="EMBL" id="TFW14839.1"/>
    </source>
</evidence>
<organism evidence="1 2">
    <name type="scientific">Duganella callida</name>
    <dbReference type="NCBI Taxonomy" id="2561932"/>
    <lineage>
        <taxon>Bacteria</taxon>
        <taxon>Pseudomonadati</taxon>
        <taxon>Pseudomonadota</taxon>
        <taxon>Betaproteobacteria</taxon>
        <taxon>Burkholderiales</taxon>
        <taxon>Oxalobacteraceae</taxon>
        <taxon>Telluria group</taxon>
        <taxon>Duganella</taxon>
    </lineage>
</organism>
<protein>
    <submittedName>
        <fullName evidence="1">Uncharacterized protein</fullName>
    </submittedName>
</protein>
<dbReference type="AlphaFoldDB" id="A0A4Y9S4E8"/>
<dbReference type="GO" id="GO:0006629">
    <property type="term" value="P:lipid metabolic process"/>
    <property type="evidence" value="ECO:0007669"/>
    <property type="project" value="InterPro"/>
</dbReference>
<name>A0A4Y9S4E8_9BURK</name>
<dbReference type="Proteomes" id="UP000297729">
    <property type="component" value="Unassembled WGS sequence"/>
</dbReference>
<reference evidence="1 2" key="1">
    <citation type="submission" date="2019-03" db="EMBL/GenBank/DDBJ databases">
        <title>Draft Genome Sequence of Duganella callidus sp. nov., a Novel Duganella Species Isolated from Cultivated Soil.</title>
        <authorList>
            <person name="Raths R."/>
            <person name="Peta V."/>
            <person name="Bucking H."/>
        </authorList>
    </citation>
    <scope>NUCLEOTIDE SEQUENCE [LARGE SCALE GENOMIC DNA]</scope>
    <source>
        <strain evidence="1 2">DN04</strain>
    </source>
</reference>
<dbReference type="RefSeq" id="WP_135204703.1">
    <property type="nucleotide sequence ID" value="NZ_SPVG01000263.1"/>
</dbReference>
<dbReference type="SUPFAM" id="SSF51695">
    <property type="entry name" value="PLC-like phosphodiesterases"/>
    <property type="match status" value="1"/>
</dbReference>
<dbReference type="Gene3D" id="3.20.20.190">
    <property type="entry name" value="Phosphatidylinositol (PI) phosphodiesterase"/>
    <property type="match status" value="1"/>
</dbReference>
<dbReference type="InterPro" id="IPR051057">
    <property type="entry name" value="PI-PLC_domain"/>
</dbReference>
<dbReference type="GO" id="GO:0008081">
    <property type="term" value="F:phosphoric diester hydrolase activity"/>
    <property type="evidence" value="ECO:0007669"/>
    <property type="project" value="InterPro"/>
</dbReference>
<dbReference type="OrthoDB" id="5932311at2"/>
<accession>A0A4Y9S4E8</accession>
<proteinExistence type="predicted"/>